<dbReference type="InterPro" id="IPR011991">
    <property type="entry name" value="ArsR-like_HTH"/>
</dbReference>
<protein>
    <recommendedName>
        <fullName evidence="1">B-block binding subunit of TFIIIC domain-containing protein</fullName>
    </recommendedName>
</protein>
<comment type="caution">
    <text evidence="2">The sequence shown here is derived from an EMBL/GenBank/DDBJ whole genome shotgun (WGS) entry which is preliminary data.</text>
</comment>
<sequence length="120" mass="13701">MSREAELNEADEKTFAYLKEHPKGVLQSDLWKAIEVDSRTCSRILKKLEDAGLIAREETKKDGTRTYLITIVHTSQAVDPSLLMAGDHIVPCVACDEECTVEHCKMLEDWIYELVFDELE</sequence>
<dbReference type="InterPro" id="IPR007309">
    <property type="entry name" value="TFIIIC_Bblock-bd"/>
</dbReference>
<feature type="domain" description="B-block binding subunit of TFIIIC" evidence="1">
    <location>
        <begin position="22"/>
        <end position="70"/>
    </location>
</feature>
<gene>
    <name evidence="2" type="ORF">SDC9_39570</name>
</gene>
<accession>A0A644VSR0</accession>
<name>A0A644VSR0_9ZZZZ</name>
<dbReference type="EMBL" id="VSSQ01000392">
    <property type="protein sequence ID" value="MPL93443.1"/>
    <property type="molecule type" value="Genomic_DNA"/>
</dbReference>
<organism evidence="2">
    <name type="scientific">bioreactor metagenome</name>
    <dbReference type="NCBI Taxonomy" id="1076179"/>
    <lineage>
        <taxon>unclassified sequences</taxon>
        <taxon>metagenomes</taxon>
        <taxon>ecological metagenomes</taxon>
    </lineage>
</organism>
<dbReference type="Gene3D" id="1.10.10.10">
    <property type="entry name" value="Winged helix-like DNA-binding domain superfamily/Winged helix DNA-binding domain"/>
    <property type="match status" value="1"/>
</dbReference>
<proteinExistence type="predicted"/>
<dbReference type="Pfam" id="PF04182">
    <property type="entry name" value="B-block_TFIIIC"/>
    <property type="match status" value="1"/>
</dbReference>
<dbReference type="InterPro" id="IPR036388">
    <property type="entry name" value="WH-like_DNA-bd_sf"/>
</dbReference>
<dbReference type="SUPFAM" id="SSF46785">
    <property type="entry name" value="Winged helix' DNA-binding domain"/>
    <property type="match status" value="1"/>
</dbReference>
<evidence type="ECO:0000313" key="2">
    <source>
        <dbReference type="EMBL" id="MPL93443.1"/>
    </source>
</evidence>
<dbReference type="CDD" id="cd00090">
    <property type="entry name" value="HTH_ARSR"/>
    <property type="match status" value="1"/>
</dbReference>
<evidence type="ECO:0000259" key="1">
    <source>
        <dbReference type="Pfam" id="PF04182"/>
    </source>
</evidence>
<reference evidence="2" key="1">
    <citation type="submission" date="2019-08" db="EMBL/GenBank/DDBJ databases">
        <authorList>
            <person name="Kucharzyk K."/>
            <person name="Murdoch R.W."/>
            <person name="Higgins S."/>
            <person name="Loffler F."/>
        </authorList>
    </citation>
    <scope>NUCLEOTIDE SEQUENCE</scope>
</reference>
<dbReference type="InterPro" id="IPR036390">
    <property type="entry name" value="WH_DNA-bd_sf"/>
</dbReference>
<dbReference type="AlphaFoldDB" id="A0A644VSR0"/>